<reference evidence="2 3" key="1">
    <citation type="submission" date="2021-06" db="EMBL/GenBank/DDBJ databases">
        <authorList>
            <person name="Kallberg Y."/>
            <person name="Tangrot J."/>
            <person name="Rosling A."/>
        </authorList>
    </citation>
    <scope>NUCLEOTIDE SEQUENCE [LARGE SCALE GENOMIC DNA]</scope>
    <source>
        <strain evidence="2 3">120-4 pot B 10/14</strain>
    </source>
</reference>
<evidence type="ECO:0000256" key="1">
    <source>
        <dbReference type="SAM" id="SignalP"/>
    </source>
</evidence>
<proteinExistence type="predicted"/>
<dbReference type="Proteomes" id="UP000789901">
    <property type="component" value="Unassembled WGS sequence"/>
</dbReference>
<dbReference type="EMBL" id="CAJVQB010028318">
    <property type="protein sequence ID" value="CAG8812139.1"/>
    <property type="molecule type" value="Genomic_DNA"/>
</dbReference>
<feature type="non-terminal residue" evidence="2">
    <location>
        <position position="49"/>
    </location>
</feature>
<protein>
    <submittedName>
        <fullName evidence="2">29121_t:CDS:1</fullName>
    </submittedName>
</protein>
<evidence type="ECO:0000313" key="2">
    <source>
        <dbReference type="EMBL" id="CAG8812139.1"/>
    </source>
</evidence>
<keyword evidence="3" id="KW-1185">Reference proteome</keyword>
<keyword evidence="1" id="KW-0732">Signal</keyword>
<organism evidence="2 3">
    <name type="scientific">Gigaspora margarita</name>
    <dbReference type="NCBI Taxonomy" id="4874"/>
    <lineage>
        <taxon>Eukaryota</taxon>
        <taxon>Fungi</taxon>
        <taxon>Fungi incertae sedis</taxon>
        <taxon>Mucoromycota</taxon>
        <taxon>Glomeromycotina</taxon>
        <taxon>Glomeromycetes</taxon>
        <taxon>Diversisporales</taxon>
        <taxon>Gigasporaceae</taxon>
        <taxon>Gigaspora</taxon>
    </lineage>
</organism>
<evidence type="ECO:0000313" key="3">
    <source>
        <dbReference type="Proteomes" id="UP000789901"/>
    </source>
</evidence>
<name>A0ABN7W2E5_GIGMA</name>
<sequence length="49" mass="5361">MNKNFSFIFILLAIFSVVTANGGYESCYENDVPDLSVDFQPDPISSPGT</sequence>
<accession>A0ABN7W2E5</accession>
<feature type="signal peptide" evidence="1">
    <location>
        <begin position="1"/>
        <end position="20"/>
    </location>
</feature>
<feature type="chain" id="PRO_5045313201" evidence="1">
    <location>
        <begin position="21"/>
        <end position="49"/>
    </location>
</feature>
<comment type="caution">
    <text evidence="2">The sequence shown here is derived from an EMBL/GenBank/DDBJ whole genome shotgun (WGS) entry which is preliminary data.</text>
</comment>
<gene>
    <name evidence="2" type="ORF">GMARGA_LOCUS25500</name>
</gene>